<comment type="caution">
    <text evidence="3">The sequence shown here is derived from an EMBL/GenBank/DDBJ whole genome shotgun (WGS) entry which is preliminary data.</text>
</comment>
<evidence type="ECO:0000313" key="4">
    <source>
        <dbReference type="Proteomes" id="UP000280346"/>
    </source>
</evidence>
<dbReference type="OrthoDB" id="8896299at2"/>
<feature type="signal peptide" evidence="2">
    <location>
        <begin position="1"/>
        <end position="21"/>
    </location>
</feature>
<feature type="transmembrane region" description="Helical" evidence="1">
    <location>
        <begin position="31"/>
        <end position="54"/>
    </location>
</feature>
<keyword evidence="4" id="KW-1185">Reference proteome</keyword>
<sequence>MISLTLVVLSFVINAFQAVSAQTVQSAPPAQWWSLIVTPIVAGFVGLLAAFIGIKLDWIKAANQELIKKRISVYDNAIPKLNDVLCFFLIIGSWKDLDPTIIVKRKRELDQIMHTYKYLFSPSVFEQYDKFIHLCFKTFNGIGRDACLRADLRKLQRNWGAKWNSQWNSLFVNEKEVIDMKVISNEYNIFVTLMASEIGVNKNSTSVWRRIWNFFIITMKKCLNIYYNFTGRAQ</sequence>
<evidence type="ECO:0000256" key="2">
    <source>
        <dbReference type="SAM" id="SignalP"/>
    </source>
</evidence>
<evidence type="ECO:0000256" key="1">
    <source>
        <dbReference type="SAM" id="Phobius"/>
    </source>
</evidence>
<keyword evidence="1" id="KW-1133">Transmembrane helix</keyword>
<name>A0A3S1CDQ2_9PROT</name>
<dbReference type="Proteomes" id="UP000280346">
    <property type="component" value="Unassembled WGS sequence"/>
</dbReference>
<organism evidence="3 4">
    <name type="scientific">Azospirillum doebereinerae</name>
    <dbReference type="NCBI Taxonomy" id="92933"/>
    <lineage>
        <taxon>Bacteria</taxon>
        <taxon>Pseudomonadati</taxon>
        <taxon>Pseudomonadota</taxon>
        <taxon>Alphaproteobacteria</taxon>
        <taxon>Rhodospirillales</taxon>
        <taxon>Azospirillaceae</taxon>
        <taxon>Azospirillum</taxon>
    </lineage>
</organism>
<proteinExistence type="predicted"/>
<dbReference type="AlphaFoldDB" id="A0A3S1CDQ2"/>
<accession>A0A3S1CDQ2</accession>
<evidence type="ECO:0008006" key="5">
    <source>
        <dbReference type="Google" id="ProtNLM"/>
    </source>
</evidence>
<keyword evidence="1" id="KW-0472">Membrane</keyword>
<keyword evidence="1" id="KW-0812">Transmembrane</keyword>
<dbReference type="RefSeq" id="WP_127003855.1">
    <property type="nucleotide sequence ID" value="NZ_JBNPXW010000008.1"/>
</dbReference>
<reference evidence="3 4" key="1">
    <citation type="submission" date="2018-12" db="EMBL/GenBank/DDBJ databases">
        <authorList>
            <person name="Yang Y."/>
        </authorList>
    </citation>
    <scope>NUCLEOTIDE SEQUENCE [LARGE SCALE GENOMIC DNA]</scope>
    <source>
        <strain evidence="3 4">GSF71</strain>
    </source>
</reference>
<evidence type="ECO:0000313" key="3">
    <source>
        <dbReference type="EMBL" id="RUQ64009.1"/>
    </source>
</evidence>
<gene>
    <name evidence="3" type="ORF">EJ913_27185</name>
</gene>
<dbReference type="EMBL" id="RZIJ01000031">
    <property type="protein sequence ID" value="RUQ64009.1"/>
    <property type="molecule type" value="Genomic_DNA"/>
</dbReference>
<keyword evidence="2" id="KW-0732">Signal</keyword>
<feature type="chain" id="PRO_5018788571" description="DUF4760 domain-containing protein" evidence="2">
    <location>
        <begin position="22"/>
        <end position="234"/>
    </location>
</feature>
<protein>
    <recommendedName>
        <fullName evidence="5">DUF4760 domain-containing protein</fullName>
    </recommendedName>
</protein>